<dbReference type="Proteomes" id="UP000799537">
    <property type="component" value="Unassembled WGS sequence"/>
</dbReference>
<name>A0A6A6D2B9_ZASCE</name>
<dbReference type="AlphaFoldDB" id="A0A6A6D2B9"/>
<dbReference type="SUPFAM" id="SSF52047">
    <property type="entry name" value="RNI-like"/>
    <property type="match status" value="1"/>
</dbReference>
<dbReference type="InterPro" id="IPR032675">
    <property type="entry name" value="LRR_dom_sf"/>
</dbReference>
<feature type="compositionally biased region" description="Polar residues" evidence="1">
    <location>
        <begin position="37"/>
        <end position="48"/>
    </location>
</feature>
<dbReference type="OrthoDB" id="3636801at2759"/>
<keyword evidence="3" id="KW-1185">Reference proteome</keyword>
<gene>
    <name evidence="2" type="ORF">M409DRAFT_15801</name>
</gene>
<feature type="compositionally biased region" description="Polar residues" evidence="1">
    <location>
        <begin position="16"/>
        <end position="29"/>
    </location>
</feature>
<protein>
    <recommendedName>
        <fullName evidence="4">F-box domain-containing protein</fullName>
    </recommendedName>
</protein>
<evidence type="ECO:0000313" key="3">
    <source>
        <dbReference type="Proteomes" id="UP000799537"/>
    </source>
</evidence>
<evidence type="ECO:0000256" key="1">
    <source>
        <dbReference type="SAM" id="MobiDB-lite"/>
    </source>
</evidence>
<dbReference type="EMBL" id="ML993579">
    <property type="protein sequence ID" value="KAF2173521.1"/>
    <property type="molecule type" value="Genomic_DNA"/>
</dbReference>
<proteinExistence type="predicted"/>
<organism evidence="2 3">
    <name type="scientific">Zasmidium cellare ATCC 36951</name>
    <dbReference type="NCBI Taxonomy" id="1080233"/>
    <lineage>
        <taxon>Eukaryota</taxon>
        <taxon>Fungi</taxon>
        <taxon>Dikarya</taxon>
        <taxon>Ascomycota</taxon>
        <taxon>Pezizomycotina</taxon>
        <taxon>Dothideomycetes</taxon>
        <taxon>Dothideomycetidae</taxon>
        <taxon>Mycosphaerellales</taxon>
        <taxon>Mycosphaerellaceae</taxon>
        <taxon>Zasmidium</taxon>
    </lineage>
</organism>
<feature type="region of interest" description="Disordered" evidence="1">
    <location>
        <begin position="1"/>
        <end position="48"/>
    </location>
</feature>
<reference evidence="2" key="1">
    <citation type="journal article" date="2020" name="Stud. Mycol.">
        <title>101 Dothideomycetes genomes: a test case for predicting lifestyles and emergence of pathogens.</title>
        <authorList>
            <person name="Haridas S."/>
            <person name="Albert R."/>
            <person name="Binder M."/>
            <person name="Bloem J."/>
            <person name="Labutti K."/>
            <person name="Salamov A."/>
            <person name="Andreopoulos B."/>
            <person name="Baker S."/>
            <person name="Barry K."/>
            <person name="Bills G."/>
            <person name="Bluhm B."/>
            <person name="Cannon C."/>
            <person name="Castanera R."/>
            <person name="Culley D."/>
            <person name="Daum C."/>
            <person name="Ezra D."/>
            <person name="Gonzalez J."/>
            <person name="Henrissat B."/>
            <person name="Kuo A."/>
            <person name="Liang C."/>
            <person name="Lipzen A."/>
            <person name="Lutzoni F."/>
            <person name="Magnuson J."/>
            <person name="Mondo S."/>
            <person name="Nolan M."/>
            <person name="Ohm R."/>
            <person name="Pangilinan J."/>
            <person name="Park H.-J."/>
            <person name="Ramirez L."/>
            <person name="Alfaro M."/>
            <person name="Sun H."/>
            <person name="Tritt A."/>
            <person name="Yoshinaga Y."/>
            <person name="Zwiers L.-H."/>
            <person name="Turgeon B."/>
            <person name="Goodwin S."/>
            <person name="Spatafora J."/>
            <person name="Crous P."/>
            <person name="Grigoriev I."/>
        </authorList>
    </citation>
    <scope>NUCLEOTIDE SEQUENCE</scope>
    <source>
        <strain evidence="2">ATCC 36951</strain>
    </source>
</reference>
<evidence type="ECO:0000313" key="2">
    <source>
        <dbReference type="EMBL" id="KAF2173521.1"/>
    </source>
</evidence>
<evidence type="ECO:0008006" key="4">
    <source>
        <dbReference type="Google" id="ProtNLM"/>
    </source>
</evidence>
<accession>A0A6A6D2B9</accession>
<sequence length="412" mass="45167">MTTSKFSEIGRHNVDLESQQPEVPTTPSHTAPIEPDQANQATTPKQTPSILSLNNDILLLLCSTLATPEVNPKQIRPNHPPPEPSPLKLFASSCHRIRALAAPLIYRNIKLGGYGSTWPGVHETLLRMKASAATLRHAKRFTLDFHTGAGTGFYGGGAEQVPPPSEELCGDLLAVLGGMAKLERLDLSGLSVPDAHLEVLKTVFEKRENVRFENVKTAAIPCSMPWVVAKCPNLSCLDVRAPNGTRDSPVEAIQQVFNQLEHLECKAQWTPQLLIEIHAAAPRLHTLAMQSSRPRYSRPIFDFIPTLAAFADLRCLALDHIGYLNVGYSAPRCGNAFRGPHGLQARQRLREDKERLSGLVAEAVFGKCKGLEELWIGPGGNDCRAMCVRDEVGAVKEIRWGTGQWEQPAGRV</sequence>
<dbReference type="Gene3D" id="3.80.10.10">
    <property type="entry name" value="Ribonuclease Inhibitor"/>
    <property type="match status" value="1"/>
</dbReference>
<dbReference type="RefSeq" id="XP_033674410.1">
    <property type="nucleotide sequence ID" value="XM_033803352.1"/>
</dbReference>
<dbReference type="GeneID" id="54556624"/>